<keyword evidence="2" id="KW-0472">Membrane</keyword>
<dbReference type="Proteomes" id="UP000437017">
    <property type="component" value="Unassembled WGS sequence"/>
</dbReference>
<feature type="compositionally biased region" description="Polar residues" evidence="3">
    <location>
        <begin position="583"/>
        <end position="599"/>
    </location>
</feature>
<feature type="transmembrane region" description="Helical" evidence="2">
    <location>
        <begin position="447"/>
        <end position="468"/>
    </location>
</feature>
<keyword evidence="2" id="KW-1133">Transmembrane helix</keyword>
<feature type="region of interest" description="Disordered" evidence="3">
    <location>
        <begin position="127"/>
        <end position="147"/>
    </location>
</feature>
<dbReference type="EMBL" id="SGJD01001422">
    <property type="protein sequence ID" value="KAB0400017.1"/>
    <property type="molecule type" value="Genomic_DNA"/>
</dbReference>
<comment type="caution">
    <text evidence="2">Lacks conserved residue(s) required for the propagation of feature annotation.</text>
</comment>
<keyword evidence="2" id="KW-0812">Transmembrane</keyword>
<gene>
    <name evidence="4" type="ORF">E2I00_017958</name>
</gene>
<comment type="similarity">
    <text evidence="1 2">Belongs to the multi antimicrobial extrusion (MATE) (TC 2.A.66.1) family.</text>
</comment>
<evidence type="ECO:0000256" key="1">
    <source>
        <dbReference type="ARBA" id="ARBA00010199"/>
    </source>
</evidence>
<organism evidence="4 5">
    <name type="scientific">Balaenoptera physalus</name>
    <name type="common">Fin whale</name>
    <name type="synonym">Balaena physalus</name>
    <dbReference type="NCBI Taxonomy" id="9770"/>
    <lineage>
        <taxon>Eukaryota</taxon>
        <taxon>Metazoa</taxon>
        <taxon>Chordata</taxon>
        <taxon>Craniata</taxon>
        <taxon>Vertebrata</taxon>
        <taxon>Euteleostomi</taxon>
        <taxon>Mammalia</taxon>
        <taxon>Eutheria</taxon>
        <taxon>Laurasiatheria</taxon>
        <taxon>Artiodactyla</taxon>
        <taxon>Whippomorpha</taxon>
        <taxon>Cetacea</taxon>
        <taxon>Mysticeti</taxon>
        <taxon>Balaenopteridae</taxon>
        <taxon>Balaenoptera</taxon>
    </lineage>
</organism>
<dbReference type="Pfam" id="PF01554">
    <property type="entry name" value="MatE"/>
    <property type="match status" value="1"/>
</dbReference>
<evidence type="ECO:0000313" key="4">
    <source>
        <dbReference type="EMBL" id="KAB0400017.1"/>
    </source>
</evidence>
<dbReference type="GO" id="GO:0015297">
    <property type="term" value="F:antiporter activity"/>
    <property type="evidence" value="ECO:0007669"/>
    <property type="project" value="InterPro"/>
</dbReference>
<feature type="transmembrane region" description="Helical" evidence="2">
    <location>
        <begin position="271"/>
        <end position="289"/>
    </location>
</feature>
<accession>A0A643CID1</accession>
<name>A0A643CID1_BALPH</name>
<evidence type="ECO:0000256" key="3">
    <source>
        <dbReference type="SAM" id="MobiDB-lite"/>
    </source>
</evidence>
<protein>
    <recommendedName>
        <fullName evidence="2">Multidrug and toxin extrusion protein</fullName>
    </recommendedName>
</protein>
<feature type="transmembrane region" description="Helical" evidence="2">
    <location>
        <begin position="301"/>
        <end position="323"/>
    </location>
</feature>
<feature type="compositionally biased region" description="Basic and acidic residues" evidence="3">
    <location>
        <begin position="756"/>
        <end position="768"/>
    </location>
</feature>
<dbReference type="GO" id="GO:0016020">
    <property type="term" value="C:membrane"/>
    <property type="evidence" value="ECO:0007669"/>
    <property type="project" value="InterPro"/>
</dbReference>
<keyword evidence="5" id="KW-1185">Reference proteome</keyword>
<proteinExistence type="inferred from homology"/>
<sequence length="898" mass="94976">MAAAAASAHAPSPALGHLPCGLEGLLRVFAWPRRAWRASRVGLGCEGPAGLRGALDRGRHPPVPLPDAELHDLRREHGVLRTPGQGGAGGSDPLGGREYSQRRRDLLPGAPGRRDSLRAQLDLRASPKAPTWRRQGPARTGHRLLGNPPRAGSPLGLRLTGCALSCVCLQFVNVCGVSIGFGLLAQEYVHAYIPALPANFLYSLLAKYLQNQVRVPGWSCPQPHPVPVGRGARGPLCALPHPDRHTGALEELRSPASVHPPQSYPHLLQGIMWPQVLSGVAVFLLLCIVKKKLHLDTWAGLLSVLDLSAQAIIYEVATVVYMVRLDGGAFAMPCPQPGPLTAGGYSHGAQHRVGTSLVVGTVLSFLRNKLGHIFTNDEEVVALVSKVLPLYVVFHLFEAVCCLYGGVLRGTGRQAFGAVVNAVAYYVVGLPLGAVLTFVVGLGITGLWLGMLACVFLAAAAFVTSTAWMDWKRAAEEAGVDSRPTGRLRLLQVQKRVGLLPQAAESAAPSLRPGPERAVISSEKAGVSCCEAQVSIVHLQAPPSPAPMLSWPVCLCSGYGQLPWRDPDNVLKARGPSGPLRDSGSSPTPASSPWQTVGQTAGHPPRGCSGGSDGHAGGGACLQGPHCQALARKEAESGCPPHILRNRPSAGASCDVTVCTQSLCEALERGPVGPARAAAHLAETPICVLPMHPPQIQAPKAEACTLLCDRKTASAPKHNDQVQDTAKSRHPEDLQDALSDISHKTVCGRPHGPSQTKHETGQRVDEKGGPTPGVSSLGEERGIRVTRWFTMPPPALEHGPGIGTLTRAVCPKNHVNKAHRSLRGLKCGWAEDDRPYQRKACLPNPFGNSGRATWPALACGARGIAPGGALLGTRGTVSPHLRIFHEAKKLHPDQEDAC</sequence>
<dbReference type="AlphaFoldDB" id="A0A643CID1"/>
<evidence type="ECO:0000256" key="2">
    <source>
        <dbReference type="RuleBase" id="RU004914"/>
    </source>
</evidence>
<feature type="region of interest" description="Disordered" evidence="3">
    <location>
        <begin position="79"/>
        <end position="99"/>
    </location>
</feature>
<feature type="region of interest" description="Disordered" evidence="3">
    <location>
        <begin position="744"/>
        <end position="777"/>
    </location>
</feature>
<feature type="transmembrane region" description="Helical" evidence="2">
    <location>
        <begin position="388"/>
        <end position="407"/>
    </location>
</feature>
<dbReference type="GO" id="GO:0042910">
    <property type="term" value="F:xenobiotic transmembrane transporter activity"/>
    <property type="evidence" value="ECO:0007669"/>
    <property type="project" value="InterPro"/>
</dbReference>
<dbReference type="OrthoDB" id="9683390at2759"/>
<comment type="caution">
    <text evidence="4">The sequence shown here is derived from an EMBL/GenBank/DDBJ whole genome shotgun (WGS) entry which is preliminary data.</text>
</comment>
<dbReference type="PANTHER" id="PTHR11206">
    <property type="entry name" value="MULTIDRUG RESISTANCE PROTEIN"/>
    <property type="match status" value="1"/>
</dbReference>
<feature type="compositionally biased region" description="Gly residues" evidence="3">
    <location>
        <begin position="84"/>
        <end position="93"/>
    </location>
</feature>
<feature type="transmembrane region" description="Helical" evidence="2">
    <location>
        <begin position="419"/>
        <end position="441"/>
    </location>
</feature>
<dbReference type="InterPro" id="IPR002528">
    <property type="entry name" value="MATE_fam"/>
</dbReference>
<feature type="region of interest" description="Disordered" evidence="3">
    <location>
        <begin position="567"/>
        <end position="613"/>
    </location>
</feature>
<reference evidence="4 5" key="1">
    <citation type="journal article" date="2019" name="PLoS ONE">
        <title>Genomic analyses reveal an absence of contemporary introgressive admixture between fin whales and blue whales, despite known hybrids.</title>
        <authorList>
            <person name="Westbury M.V."/>
            <person name="Petersen B."/>
            <person name="Lorenzen E.D."/>
        </authorList>
    </citation>
    <scope>NUCLEOTIDE SEQUENCE [LARGE SCALE GENOMIC DNA]</scope>
    <source>
        <strain evidence="4">FinWhale-01</strain>
    </source>
</reference>
<evidence type="ECO:0000313" key="5">
    <source>
        <dbReference type="Proteomes" id="UP000437017"/>
    </source>
</evidence>